<evidence type="ECO:0000256" key="1">
    <source>
        <dbReference type="ARBA" id="ARBA00000085"/>
    </source>
</evidence>
<keyword evidence="4" id="KW-1003">Cell membrane</keyword>
<dbReference type="AlphaFoldDB" id="A0A285UBE6"/>
<protein>
    <recommendedName>
        <fullName evidence="3">histidine kinase</fullName>
        <ecNumber evidence="3">2.7.13.3</ecNumber>
    </recommendedName>
</protein>
<dbReference type="InterPro" id="IPR036890">
    <property type="entry name" value="HATPase_C_sf"/>
</dbReference>
<gene>
    <name evidence="15" type="ORF">SAMN05877842_10574</name>
</gene>
<dbReference type="InterPro" id="IPR050351">
    <property type="entry name" value="BphY/WalK/GraS-like"/>
</dbReference>
<comment type="catalytic activity">
    <reaction evidence="1">
        <text>ATP + protein L-histidine = ADP + protein N-phospho-L-histidine.</text>
        <dbReference type="EC" id="2.7.13.3"/>
    </reaction>
</comment>
<sequence length="338" mass="39921">MLFLYIRERWAWIVFFILLLLIMNVLFYLDIGLSGISIGYFNLIVIFLFLSFFGWRYFKETAQFKNFLGNVFENNNLSDLNAENLSPYQRKYMEHFIRILEKKEALLNETKIRVLEDTEDVLAWVHEMKTPLTAMKLMVEQVEDLKIQQKIEKEWVRINYLLDQQLHNTRLATIEKDNRFEIVELKSVVYKEIKDFQSWCMEKGLGFQIDGLEQEVITDRKWLSFIIRQVLSNAIKYSYENTEIHLFTEIDDKEHLLLHIQDHGIGIPVEDISRIFQKSFTGTVGRESFQSTGMGLFLANDAAKKLGIKIIVESKVNEGSIFTLQFPNKNEYQEILGR</sequence>
<evidence type="ECO:0000313" key="16">
    <source>
        <dbReference type="Proteomes" id="UP000219252"/>
    </source>
</evidence>
<dbReference type="GO" id="GO:0005886">
    <property type="term" value="C:plasma membrane"/>
    <property type="evidence" value="ECO:0007669"/>
    <property type="project" value="UniProtKB-SubCell"/>
</dbReference>
<dbReference type="InterPro" id="IPR036097">
    <property type="entry name" value="HisK_dim/P_sf"/>
</dbReference>
<accession>A0A285UBE6</accession>
<dbReference type="PRINTS" id="PR00344">
    <property type="entry name" value="BCTRLSENSOR"/>
</dbReference>
<dbReference type="InterPro" id="IPR005467">
    <property type="entry name" value="His_kinase_dom"/>
</dbReference>
<keyword evidence="7" id="KW-0547">Nucleotide-binding</keyword>
<dbReference type="PANTHER" id="PTHR45453">
    <property type="entry name" value="PHOSPHATE REGULON SENSOR PROTEIN PHOR"/>
    <property type="match status" value="1"/>
</dbReference>
<dbReference type="SUPFAM" id="SSF47384">
    <property type="entry name" value="Homodimeric domain of signal transducing histidine kinase"/>
    <property type="match status" value="1"/>
</dbReference>
<dbReference type="SMART" id="SM00387">
    <property type="entry name" value="HATPase_c"/>
    <property type="match status" value="1"/>
</dbReference>
<feature type="transmembrane region" description="Helical" evidence="13">
    <location>
        <begin position="37"/>
        <end position="58"/>
    </location>
</feature>
<keyword evidence="8 15" id="KW-0418">Kinase</keyword>
<evidence type="ECO:0000256" key="4">
    <source>
        <dbReference type="ARBA" id="ARBA00022475"/>
    </source>
</evidence>
<evidence type="ECO:0000256" key="6">
    <source>
        <dbReference type="ARBA" id="ARBA00022692"/>
    </source>
</evidence>
<reference evidence="16" key="1">
    <citation type="submission" date="2017-08" db="EMBL/GenBank/DDBJ databases">
        <authorList>
            <person name="Varghese N."/>
            <person name="Submissions S."/>
        </authorList>
    </citation>
    <scope>NUCLEOTIDE SEQUENCE [LARGE SCALE GENOMIC DNA]</scope>
    <source>
        <strain evidence="16">JC23</strain>
    </source>
</reference>
<evidence type="ECO:0000256" key="2">
    <source>
        <dbReference type="ARBA" id="ARBA00004651"/>
    </source>
</evidence>
<evidence type="ECO:0000256" key="7">
    <source>
        <dbReference type="ARBA" id="ARBA00022741"/>
    </source>
</evidence>
<dbReference type="EC" id="2.7.13.3" evidence="3"/>
<dbReference type="GO" id="GO:0016036">
    <property type="term" value="P:cellular response to phosphate starvation"/>
    <property type="evidence" value="ECO:0007669"/>
    <property type="project" value="TreeGrafter"/>
</dbReference>
<keyword evidence="6 13" id="KW-0812">Transmembrane</keyword>
<comment type="subcellular location">
    <subcellularLocation>
        <location evidence="2">Cell membrane</location>
        <topology evidence="2">Multi-pass membrane protein</topology>
    </subcellularLocation>
</comment>
<keyword evidence="16" id="KW-1185">Reference proteome</keyword>
<dbReference type="GO" id="GO:0005524">
    <property type="term" value="F:ATP binding"/>
    <property type="evidence" value="ECO:0007669"/>
    <property type="project" value="UniProtKB-KW"/>
</dbReference>
<dbReference type="PANTHER" id="PTHR45453:SF2">
    <property type="entry name" value="HISTIDINE KINASE"/>
    <property type="match status" value="1"/>
</dbReference>
<proteinExistence type="predicted"/>
<dbReference type="Proteomes" id="UP000219252">
    <property type="component" value="Unassembled WGS sequence"/>
</dbReference>
<feature type="transmembrane region" description="Helical" evidence="13">
    <location>
        <begin position="12"/>
        <end position="31"/>
    </location>
</feature>
<keyword evidence="12 13" id="KW-0472">Membrane</keyword>
<dbReference type="SUPFAM" id="SSF55874">
    <property type="entry name" value="ATPase domain of HSP90 chaperone/DNA topoisomerase II/histidine kinase"/>
    <property type="match status" value="1"/>
</dbReference>
<dbReference type="Gene3D" id="3.30.565.10">
    <property type="entry name" value="Histidine kinase-like ATPase, C-terminal domain"/>
    <property type="match status" value="1"/>
</dbReference>
<evidence type="ECO:0000256" key="3">
    <source>
        <dbReference type="ARBA" id="ARBA00012438"/>
    </source>
</evidence>
<dbReference type="GO" id="GO:0000155">
    <property type="term" value="F:phosphorelay sensor kinase activity"/>
    <property type="evidence" value="ECO:0007669"/>
    <property type="project" value="InterPro"/>
</dbReference>
<dbReference type="InterPro" id="IPR004358">
    <property type="entry name" value="Sig_transdc_His_kin-like_C"/>
</dbReference>
<keyword evidence="10 13" id="KW-1133">Transmembrane helix</keyword>
<dbReference type="Pfam" id="PF02518">
    <property type="entry name" value="HATPase_c"/>
    <property type="match status" value="1"/>
</dbReference>
<dbReference type="RefSeq" id="WP_097149270.1">
    <property type="nucleotide sequence ID" value="NZ_OBQC01000005.1"/>
</dbReference>
<keyword evidence="9" id="KW-0067">ATP-binding</keyword>
<evidence type="ECO:0000256" key="5">
    <source>
        <dbReference type="ARBA" id="ARBA00022679"/>
    </source>
</evidence>
<evidence type="ECO:0000313" key="15">
    <source>
        <dbReference type="EMBL" id="SOC39152.1"/>
    </source>
</evidence>
<evidence type="ECO:0000256" key="12">
    <source>
        <dbReference type="ARBA" id="ARBA00023136"/>
    </source>
</evidence>
<dbReference type="PROSITE" id="PS50109">
    <property type="entry name" value="HIS_KIN"/>
    <property type="match status" value="1"/>
</dbReference>
<dbReference type="EMBL" id="OBQC01000005">
    <property type="protein sequence ID" value="SOC39152.1"/>
    <property type="molecule type" value="Genomic_DNA"/>
</dbReference>
<keyword evidence="11" id="KW-0902">Two-component regulatory system</keyword>
<evidence type="ECO:0000259" key="14">
    <source>
        <dbReference type="PROSITE" id="PS50109"/>
    </source>
</evidence>
<evidence type="ECO:0000256" key="10">
    <source>
        <dbReference type="ARBA" id="ARBA00022989"/>
    </source>
</evidence>
<evidence type="ECO:0000256" key="11">
    <source>
        <dbReference type="ARBA" id="ARBA00023012"/>
    </source>
</evidence>
<dbReference type="GO" id="GO:0004721">
    <property type="term" value="F:phosphoprotein phosphatase activity"/>
    <property type="evidence" value="ECO:0007669"/>
    <property type="project" value="TreeGrafter"/>
</dbReference>
<evidence type="ECO:0000256" key="8">
    <source>
        <dbReference type="ARBA" id="ARBA00022777"/>
    </source>
</evidence>
<name>A0A285UBE6_9BACL</name>
<evidence type="ECO:0000256" key="9">
    <source>
        <dbReference type="ARBA" id="ARBA00022840"/>
    </source>
</evidence>
<feature type="domain" description="Histidine kinase" evidence="14">
    <location>
        <begin position="123"/>
        <end position="330"/>
    </location>
</feature>
<evidence type="ECO:0000256" key="13">
    <source>
        <dbReference type="SAM" id="Phobius"/>
    </source>
</evidence>
<organism evidence="15 16">
    <name type="scientific">Ureibacillus acetophenoni</name>
    <dbReference type="NCBI Taxonomy" id="614649"/>
    <lineage>
        <taxon>Bacteria</taxon>
        <taxon>Bacillati</taxon>
        <taxon>Bacillota</taxon>
        <taxon>Bacilli</taxon>
        <taxon>Bacillales</taxon>
        <taxon>Caryophanaceae</taxon>
        <taxon>Ureibacillus</taxon>
    </lineage>
</organism>
<dbReference type="InterPro" id="IPR003594">
    <property type="entry name" value="HATPase_dom"/>
</dbReference>
<keyword evidence="5" id="KW-0808">Transferase</keyword>
<dbReference type="OrthoDB" id="9780487at2"/>